<organism evidence="3 5">
    <name type="scientific">Labedella gwakjiensis</name>
    <dbReference type="NCBI Taxonomy" id="390269"/>
    <lineage>
        <taxon>Bacteria</taxon>
        <taxon>Bacillati</taxon>
        <taxon>Actinomycetota</taxon>
        <taxon>Actinomycetes</taxon>
        <taxon>Micrococcales</taxon>
        <taxon>Microbacteriaceae</taxon>
        <taxon>Labedella</taxon>
    </lineage>
</organism>
<dbReference type="AlphaFoldDB" id="A0A2P8H0N5"/>
<dbReference type="InterPro" id="IPR050570">
    <property type="entry name" value="Cell_wall_metabolism_enzyme"/>
</dbReference>
<dbReference type="EMBL" id="RZGY01000001">
    <property type="protein sequence ID" value="RUQ85851.1"/>
    <property type="molecule type" value="Genomic_DNA"/>
</dbReference>
<evidence type="ECO:0000313" key="6">
    <source>
        <dbReference type="Proteomes" id="UP000268291"/>
    </source>
</evidence>
<evidence type="ECO:0000256" key="1">
    <source>
        <dbReference type="ARBA" id="ARBA00022729"/>
    </source>
</evidence>
<comment type="caution">
    <text evidence="3">The sequence shown here is derived from an EMBL/GenBank/DDBJ whole genome shotgun (WGS) entry which is preliminary data.</text>
</comment>
<reference evidence="3 5" key="1">
    <citation type="submission" date="2018-03" db="EMBL/GenBank/DDBJ databases">
        <title>Genomic Encyclopedia of Archaeal and Bacterial Type Strains, Phase II (KMG-II): from individual species to whole genera.</title>
        <authorList>
            <person name="Goeker M."/>
        </authorList>
    </citation>
    <scope>NUCLEOTIDE SEQUENCE [LARGE SCALE GENOMIC DNA]</scope>
    <source>
        <strain evidence="3 5">DSM 21548</strain>
    </source>
</reference>
<dbReference type="EMBL" id="PYAU01000001">
    <property type="protein sequence ID" value="PSL39769.1"/>
    <property type="molecule type" value="Genomic_DNA"/>
</dbReference>
<reference evidence="4 6" key="2">
    <citation type="submission" date="2018-12" db="EMBL/GenBank/DDBJ databases">
        <authorList>
            <person name="hu s."/>
            <person name="Xu Y."/>
            <person name="Xu B."/>
            <person name="Li F."/>
        </authorList>
    </citation>
    <scope>NUCLEOTIDE SEQUENCE [LARGE SCALE GENOMIC DNA]</scope>
    <source>
        <strain evidence="4 6">KSW2-17</strain>
    </source>
</reference>
<dbReference type="CDD" id="cd12797">
    <property type="entry name" value="M23_peptidase"/>
    <property type="match status" value="1"/>
</dbReference>
<dbReference type="Gene3D" id="2.70.70.10">
    <property type="entry name" value="Glucose Permease (Domain IIA)"/>
    <property type="match status" value="1"/>
</dbReference>
<dbReference type="InterPro" id="IPR016047">
    <property type="entry name" value="M23ase_b-sheet_dom"/>
</dbReference>
<dbReference type="InterPro" id="IPR011055">
    <property type="entry name" value="Dup_hybrid_motif"/>
</dbReference>
<gene>
    <name evidence="3" type="ORF">CLV49_3418</name>
    <name evidence="4" type="ORF">ELQ93_02165</name>
</gene>
<dbReference type="PANTHER" id="PTHR21666">
    <property type="entry name" value="PEPTIDASE-RELATED"/>
    <property type="match status" value="1"/>
</dbReference>
<keyword evidence="1" id="KW-0732">Signal</keyword>
<evidence type="ECO:0000313" key="3">
    <source>
        <dbReference type="EMBL" id="PSL39769.1"/>
    </source>
</evidence>
<sequence>MTGRVFAIVLMGAGVLGFGYVPAIAVEAAGATGQIEASGEVVGGQGSWAWPVPEPRVLKRPFDRPDHEYGAGHRGIDVAAGVGASVAAPAAGTVLFAGPVAGRSVVTVDHGGGIVTSYDPVVPAVTVGDAVTPGTVIGTLEAAEAMHCASGCLHLGVRVGGDYVDPLPFFGRPARSVLLPLGN</sequence>
<name>A0A2P8H0N5_9MICO</name>
<dbReference type="GO" id="GO:0004222">
    <property type="term" value="F:metalloendopeptidase activity"/>
    <property type="evidence" value="ECO:0007669"/>
    <property type="project" value="TreeGrafter"/>
</dbReference>
<dbReference type="Proteomes" id="UP000268291">
    <property type="component" value="Unassembled WGS sequence"/>
</dbReference>
<feature type="domain" description="M23ase beta-sheet core" evidence="2">
    <location>
        <begin position="72"/>
        <end position="166"/>
    </location>
</feature>
<evidence type="ECO:0000259" key="2">
    <source>
        <dbReference type="Pfam" id="PF01551"/>
    </source>
</evidence>
<proteinExistence type="predicted"/>
<dbReference type="Proteomes" id="UP000241203">
    <property type="component" value="Unassembled WGS sequence"/>
</dbReference>
<accession>A0A2P8H0N5</accession>
<dbReference type="PANTHER" id="PTHR21666:SF289">
    <property type="entry name" value="L-ALA--D-GLU ENDOPEPTIDASE"/>
    <property type="match status" value="1"/>
</dbReference>
<dbReference type="OrthoDB" id="5245088at2"/>
<keyword evidence="6" id="KW-1185">Reference proteome</keyword>
<dbReference type="Pfam" id="PF01551">
    <property type="entry name" value="Peptidase_M23"/>
    <property type="match status" value="1"/>
</dbReference>
<dbReference type="SUPFAM" id="SSF51261">
    <property type="entry name" value="Duplicated hybrid motif"/>
    <property type="match status" value="1"/>
</dbReference>
<evidence type="ECO:0000313" key="4">
    <source>
        <dbReference type="EMBL" id="RUQ85851.1"/>
    </source>
</evidence>
<evidence type="ECO:0000313" key="5">
    <source>
        <dbReference type="Proteomes" id="UP000241203"/>
    </source>
</evidence>
<protein>
    <submittedName>
        <fullName evidence="4">M23 family metallopeptidase</fullName>
    </submittedName>
    <submittedName>
        <fullName evidence="3">Peptidase M23-like protein</fullName>
    </submittedName>
</protein>
<dbReference type="RefSeq" id="WP_127054223.1">
    <property type="nucleotide sequence ID" value="NZ_PYAU01000001.1"/>
</dbReference>